<dbReference type="SUPFAM" id="SSF143437">
    <property type="entry name" value="THUMP domain-like"/>
    <property type="match status" value="1"/>
</dbReference>
<evidence type="ECO:0008006" key="3">
    <source>
        <dbReference type="Google" id="ProtNLM"/>
    </source>
</evidence>
<sequence>MQGFLISYNRGKEGMAIKEIKTILNSLDCNTDNKETYDIDTLLNKKIEIPKDCITNNKETYDIDTLLNKNIEIPKDCNTDNKETCDIDTLLNKKIEIPKDCNTNNKKSTNINTLLNKNIETIKKSNFIPLNKPKLKTLSIIKNTSQISSLDLFKSIKKKKIKTKYIQRMIPLSFITLKADIQTHIKSYCDIINKDGGTYKILYKSRCSNKEIKEKVFEIIIFYVTNTVNLDNPDNYIVVEVMCNILGIGIFKSCDFNINALHNEKN</sequence>
<dbReference type="VEuPathDB" id="MicrosporidiaDB:CWI36_1515p0020"/>
<proteinExistence type="predicted"/>
<accession>A0A4Q9KU76</accession>
<evidence type="ECO:0000313" key="1">
    <source>
        <dbReference type="EMBL" id="TBT98373.1"/>
    </source>
</evidence>
<reference evidence="1 2" key="1">
    <citation type="submission" date="2017-12" db="EMBL/GenBank/DDBJ databases">
        <authorList>
            <person name="Pombert J.-F."/>
            <person name="Haag K.L."/>
            <person name="Ebert D."/>
        </authorList>
    </citation>
    <scope>NUCLEOTIDE SEQUENCE [LARGE SCALE GENOMIC DNA]</scope>
    <source>
        <strain evidence="1">IL-BN-2</strain>
    </source>
</reference>
<dbReference type="VEuPathDB" id="MicrosporidiaDB:CWI39_2463p0010"/>
<gene>
    <name evidence="1" type="ORF">CWI39_2463p0010</name>
</gene>
<dbReference type="GO" id="GO:0003723">
    <property type="term" value="F:RNA binding"/>
    <property type="evidence" value="ECO:0007669"/>
    <property type="project" value="InterPro"/>
</dbReference>
<organism evidence="1 2">
    <name type="scientific">Hamiltosporidium magnivora</name>
    <dbReference type="NCBI Taxonomy" id="148818"/>
    <lineage>
        <taxon>Eukaryota</taxon>
        <taxon>Fungi</taxon>
        <taxon>Fungi incertae sedis</taxon>
        <taxon>Microsporidia</taxon>
        <taxon>Dubosqiidae</taxon>
        <taxon>Hamiltosporidium</taxon>
    </lineage>
</organism>
<dbReference type="EMBL" id="PIXR01002463">
    <property type="protein sequence ID" value="TBT98373.1"/>
    <property type="molecule type" value="Genomic_DNA"/>
</dbReference>
<dbReference type="GO" id="GO:0006400">
    <property type="term" value="P:tRNA modification"/>
    <property type="evidence" value="ECO:0007669"/>
    <property type="project" value="InterPro"/>
</dbReference>
<name>A0A4Q9KU76_9MICR</name>
<dbReference type="PANTHER" id="PTHR13452:SF10">
    <property type="entry name" value="THUMP DOMAIN-CONTAINING PROTEIN 1"/>
    <property type="match status" value="1"/>
</dbReference>
<dbReference type="InterPro" id="IPR040183">
    <property type="entry name" value="THUMPD1-like"/>
</dbReference>
<comment type="caution">
    <text evidence="1">The sequence shown here is derived from an EMBL/GenBank/DDBJ whole genome shotgun (WGS) entry which is preliminary data.</text>
</comment>
<dbReference type="PANTHER" id="PTHR13452">
    <property type="entry name" value="THUMP DOMAIN CONTAINING PROTEIN 1-RELATED"/>
    <property type="match status" value="1"/>
</dbReference>
<evidence type="ECO:0000313" key="2">
    <source>
        <dbReference type="Proteomes" id="UP000293045"/>
    </source>
</evidence>
<protein>
    <recommendedName>
        <fullName evidence="3">THUMP domain-containing protein</fullName>
    </recommendedName>
</protein>
<dbReference type="Gene3D" id="3.30.2300.10">
    <property type="entry name" value="THUMP superfamily"/>
    <property type="match status" value="1"/>
</dbReference>
<dbReference type="Proteomes" id="UP000293045">
    <property type="component" value="Unassembled WGS sequence"/>
</dbReference>
<dbReference type="AlphaFoldDB" id="A0A4Q9KU76"/>